<dbReference type="Pfam" id="PF13279">
    <property type="entry name" value="4HBT_2"/>
    <property type="match status" value="1"/>
</dbReference>
<sequence>MKPYTKTAKYYETDQMGVIHHSNYIRWMEEARVDMLNQIGYPYRRFEEMGYISPVLHVDCEYKKSVKFDDEVKITVRLQEAGRVKFTLRYDIYNLSEGGVLSACGTTTHCFLRKDGRPVLMDKEMKEFTEVMRNTLEQV</sequence>
<comment type="similarity">
    <text evidence="1">Belongs to the 4-hydroxybenzoyl-CoA thioesterase family.</text>
</comment>
<protein>
    <submittedName>
        <fullName evidence="3">Acyl-CoA thioesterase</fullName>
    </submittedName>
</protein>
<evidence type="ECO:0000256" key="2">
    <source>
        <dbReference type="ARBA" id="ARBA00022801"/>
    </source>
</evidence>
<dbReference type="InterPro" id="IPR029069">
    <property type="entry name" value="HotDog_dom_sf"/>
</dbReference>
<evidence type="ECO:0000313" key="4">
    <source>
        <dbReference type="Proteomes" id="UP000824243"/>
    </source>
</evidence>
<comment type="caution">
    <text evidence="3">The sequence shown here is derived from an EMBL/GenBank/DDBJ whole genome shotgun (WGS) entry which is preliminary data.</text>
</comment>
<organism evidence="3 4">
    <name type="scientific">Candidatus Mediterraneibacter caccavium</name>
    <dbReference type="NCBI Taxonomy" id="2838661"/>
    <lineage>
        <taxon>Bacteria</taxon>
        <taxon>Bacillati</taxon>
        <taxon>Bacillota</taxon>
        <taxon>Clostridia</taxon>
        <taxon>Lachnospirales</taxon>
        <taxon>Lachnospiraceae</taxon>
        <taxon>Mediterraneibacter</taxon>
    </lineage>
</organism>
<reference evidence="3" key="2">
    <citation type="submission" date="2021-04" db="EMBL/GenBank/DDBJ databases">
        <authorList>
            <person name="Gilroy R."/>
        </authorList>
    </citation>
    <scope>NUCLEOTIDE SEQUENCE</scope>
    <source>
        <strain evidence="3">ChiSjej5B23-15282</strain>
    </source>
</reference>
<dbReference type="EMBL" id="DXFA01000091">
    <property type="protein sequence ID" value="HIX48366.1"/>
    <property type="molecule type" value="Genomic_DNA"/>
</dbReference>
<dbReference type="InterPro" id="IPR006684">
    <property type="entry name" value="YbgC/YbaW"/>
</dbReference>
<dbReference type="NCBIfam" id="TIGR00051">
    <property type="entry name" value="YbgC/FadM family acyl-CoA thioesterase"/>
    <property type="match status" value="1"/>
</dbReference>
<dbReference type="PANTHER" id="PTHR31793:SF27">
    <property type="entry name" value="NOVEL THIOESTERASE SUPERFAMILY DOMAIN AND SAPOSIN A-TYPE DOMAIN CONTAINING PROTEIN (0610012H03RIK)"/>
    <property type="match status" value="1"/>
</dbReference>
<dbReference type="GO" id="GO:0047617">
    <property type="term" value="F:fatty acyl-CoA hydrolase activity"/>
    <property type="evidence" value="ECO:0007669"/>
    <property type="project" value="TreeGrafter"/>
</dbReference>
<dbReference type="PIRSF" id="PIRSF003230">
    <property type="entry name" value="YbgC"/>
    <property type="match status" value="1"/>
</dbReference>
<dbReference type="Proteomes" id="UP000824243">
    <property type="component" value="Unassembled WGS sequence"/>
</dbReference>
<name>A0A9D1VWJ0_9FIRM</name>
<dbReference type="CDD" id="cd00586">
    <property type="entry name" value="4HBT"/>
    <property type="match status" value="1"/>
</dbReference>
<gene>
    <name evidence="3" type="ORF">H9981_05060</name>
</gene>
<dbReference type="SUPFAM" id="SSF54637">
    <property type="entry name" value="Thioesterase/thiol ester dehydrase-isomerase"/>
    <property type="match status" value="1"/>
</dbReference>
<evidence type="ECO:0000313" key="3">
    <source>
        <dbReference type="EMBL" id="HIX48366.1"/>
    </source>
</evidence>
<keyword evidence="2" id="KW-0378">Hydrolase</keyword>
<proteinExistence type="inferred from homology"/>
<evidence type="ECO:0000256" key="1">
    <source>
        <dbReference type="ARBA" id="ARBA00005953"/>
    </source>
</evidence>
<dbReference type="PANTHER" id="PTHR31793">
    <property type="entry name" value="4-HYDROXYBENZOYL-COA THIOESTERASE FAMILY MEMBER"/>
    <property type="match status" value="1"/>
</dbReference>
<dbReference type="Gene3D" id="3.10.129.10">
    <property type="entry name" value="Hotdog Thioesterase"/>
    <property type="match status" value="1"/>
</dbReference>
<reference evidence="3" key="1">
    <citation type="journal article" date="2021" name="PeerJ">
        <title>Extensive microbial diversity within the chicken gut microbiome revealed by metagenomics and culture.</title>
        <authorList>
            <person name="Gilroy R."/>
            <person name="Ravi A."/>
            <person name="Getino M."/>
            <person name="Pursley I."/>
            <person name="Horton D.L."/>
            <person name="Alikhan N.F."/>
            <person name="Baker D."/>
            <person name="Gharbi K."/>
            <person name="Hall N."/>
            <person name="Watson M."/>
            <person name="Adriaenssens E.M."/>
            <person name="Foster-Nyarko E."/>
            <person name="Jarju S."/>
            <person name="Secka A."/>
            <person name="Antonio M."/>
            <person name="Oren A."/>
            <person name="Chaudhuri R.R."/>
            <person name="La Ragione R."/>
            <person name="Hildebrand F."/>
            <person name="Pallen M.J."/>
        </authorList>
    </citation>
    <scope>NUCLEOTIDE SEQUENCE</scope>
    <source>
        <strain evidence="3">ChiSjej5B23-15282</strain>
    </source>
</reference>
<dbReference type="AlphaFoldDB" id="A0A9D1VWJ0"/>
<accession>A0A9D1VWJ0</accession>
<dbReference type="InterPro" id="IPR050563">
    <property type="entry name" value="4-hydroxybenzoyl-CoA_TE"/>
</dbReference>